<dbReference type="Pfam" id="PF00474">
    <property type="entry name" value="SSF"/>
    <property type="match status" value="1"/>
</dbReference>
<evidence type="ECO:0000256" key="2">
    <source>
        <dbReference type="ARBA" id="ARBA00006434"/>
    </source>
</evidence>
<dbReference type="InterPro" id="IPR038377">
    <property type="entry name" value="Na/Glc_symporter_sf"/>
</dbReference>
<evidence type="ECO:0000256" key="3">
    <source>
        <dbReference type="ARBA" id="ARBA00022692"/>
    </source>
</evidence>
<evidence type="ECO:0000313" key="8">
    <source>
        <dbReference type="EMBL" id="MBB5345953.1"/>
    </source>
</evidence>
<feature type="transmembrane region" description="Helical" evidence="7">
    <location>
        <begin position="267"/>
        <end position="287"/>
    </location>
</feature>
<reference evidence="8 9" key="1">
    <citation type="submission" date="2020-08" db="EMBL/GenBank/DDBJ databases">
        <title>Genomic Encyclopedia of Type Strains, Phase IV (KMG-V): Genome sequencing to study the core and pangenomes of soil and plant-associated prokaryotes.</title>
        <authorList>
            <person name="Whitman W."/>
        </authorList>
    </citation>
    <scope>NUCLEOTIDE SEQUENCE [LARGE SCALE GENOMIC DNA]</scope>
    <source>
        <strain evidence="8 9">M8US30</strain>
    </source>
</reference>
<dbReference type="PANTHER" id="PTHR11819">
    <property type="entry name" value="SOLUTE CARRIER FAMILY 5"/>
    <property type="match status" value="1"/>
</dbReference>
<feature type="transmembrane region" description="Helical" evidence="7">
    <location>
        <begin position="224"/>
        <end position="246"/>
    </location>
</feature>
<proteinExistence type="inferred from homology"/>
<accession>A0A7W8JB06</accession>
<feature type="transmembrane region" description="Helical" evidence="7">
    <location>
        <begin position="21"/>
        <end position="39"/>
    </location>
</feature>
<feature type="transmembrane region" description="Helical" evidence="7">
    <location>
        <begin position="120"/>
        <end position="147"/>
    </location>
</feature>
<feature type="transmembrane region" description="Helical" evidence="7">
    <location>
        <begin position="319"/>
        <end position="336"/>
    </location>
</feature>
<dbReference type="InterPro" id="IPR001734">
    <property type="entry name" value="Na/solute_symporter"/>
</dbReference>
<evidence type="ECO:0000313" key="9">
    <source>
        <dbReference type="Proteomes" id="UP000569092"/>
    </source>
</evidence>
<feature type="transmembrane region" description="Helical" evidence="7">
    <location>
        <begin position="167"/>
        <end position="187"/>
    </location>
</feature>
<gene>
    <name evidence="8" type="ORF">HDF10_003960</name>
</gene>
<evidence type="ECO:0000256" key="7">
    <source>
        <dbReference type="SAM" id="Phobius"/>
    </source>
</evidence>
<dbReference type="AlphaFoldDB" id="A0A7W8JB06"/>
<dbReference type="GO" id="GO:0005886">
    <property type="term" value="C:plasma membrane"/>
    <property type="evidence" value="ECO:0007669"/>
    <property type="project" value="TreeGrafter"/>
</dbReference>
<feature type="transmembrane region" description="Helical" evidence="7">
    <location>
        <begin position="59"/>
        <end position="79"/>
    </location>
</feature>
<name>A0A7W8JB06_9BACT</name>
<comment type="subcellular location">
    <subcellularLocation>
        <location evidence="1">Membrane</location>
        <topology evidence="1">Multi-pass membrane protein</topology>
    </subcellularLocation>
</comment>
<dbReference type="EMBL" id="JACHDZ010000008">
    <property type="protein sequence ID" value="MBB5345953.1"/>
    <property type="molecule type" value="Genomic_DNA"/>
</dbReference>
<dbReference type="PROSITE" id="PS50283">
    <property type="entry name" value="NA_SOLUT_SYMP_3"/>
    <property type="match status" value="1"/>
</dbReference>
<dbReference type="PANTHER" id="PTHR11819:SF195">
    <property type="entry name" value="SODIUM_GLUCOSE COTRANSPORTER 4"/>
    <property type="match status" value="1"/>
</dbReference>
<keyword evidence="4 7" id="KW-1133">Transmembrane helix</keyword>
<dbReference type="Gene3D" id="1.20.1730.10">
    <property type="entry name" value="Sodium/glucose cotransporter"/>
    <property type="match status" value="1"/>
</dbReference>
<comment type="caution">
    <text evidence="8">The sequence shown here is derived from an EMBL/GenBank/DDBJ whole genome shotgun (WGS) entry which is preliminary data.</text>
</comment>
<keyword evidence="3 7" id="KW-0812">Transmembrane</keyword>
<comment type="similarity">
    <text evidence="2 6">Belongs to the sodium:solute symporter (SSF) (TC 2.A.21) family.</text>
</comment>
<keyword evidence="5 7" id="KW-0472">Membrane</keyword>
<evidence type="ECO:0000256" key="1">
    <source>
        <dbReference type="ARBA" id="ARBA00004141"/>
    </source>
</evidence>
<sequence>MEHARRVQGQSDGRALDGHRLWPGFVISFGYWTTDFLVVQRVLSANSLRSAKMAPVIGAAVKMAVPLIVILPGLIALGLHNADGSMVFHLVPGSVAKATGQHSYDDVLPLMLIRYCGPGLLGLGITALIAGFMSGMAGNISAFSTVWTHDLYGAFINKKASDRHYVAMGRWSTVIGMLVSIATAYLVMNAASIMDYVQALFSFFIAPLFGTVILGMLWKRATRAGGFWGLLCGTVASIGMFVWVRINADGLRYIAISSDARPMAENLYHALWSWLICVGVTVIVSLMTKPIPTAQLSGLVYGVTPLPSDGAATLWQKPAFWAVVVIVVFFILNIVFF</sequence>
<dbReference type="Proteomes" id="UP000569092">
    <property type="component" value="Unassembled WGS sequence"/>
</dbReference>
<organism evidence="8 9">
    <name type="scientific">Tunturiibacter lichenicola</name>
    <dbReference type="NCBI Taxonomy" id="2051959"/>
    <lineage>
        <taxon>Bacteria</taxon>
        <taxon>Pseudomonadati</taxon>
        <taxon>Acidobacteriota</taxon>
        <taxon>Terriglobia</taxon>
        <taxon>Terriglobales</taxon>
        <taxon>Acidobacteriaceae</taxon>
        <taxon>Tunturiibacter</taxon>
    </lineage>
</organism>
<evidence type="ECO:0000256" key="6">
    <source>
        <dbReference type="RuleBase" id="RU362091"/>
    </source>
</evidence>
<feature type="transmembrane region" description="Helical" evidence="7">
    <location>
        <begin position="199"/>
        <end position="218"/>
    </location>
</feature>
<evidence type="ECO:0000256" key="4">
    <source>
        <dbReference type="ARBA" id="ARBA00022989"/>
    </source>
</evidence>
<evidence type="ECO:0000256" key="5">
    <source>
        <dbReference type="ARBA" id="ARBA00023136"/>
    </source>
</evidence>
<protein>
    <submittedName>
        <fullName evidence="8">Na+/proline symporter</fullName>
    </submittedName>
</protein>
<dbReference type="GO" id="GO:0005412">
    <property type="term" value="F:D-glucose:sodium symporter activity"/>
    <property type="evidence" value="ECO:0007669"/>
    <property type="project" value="TreeGrafter"/>
</dbReference>